<reference evidence="3" key="1">
    <citation type="submission" date="2021-03" db="EMBL/GenBank/DDBJ databases">
        <authorList>
            <person name="Bekaert M."/>
        </authorList>
    </citation>
    <scope>NUCLEOTIDE SEQUENCE</scope>
</reference>
<proteinExistence type="predicted"/>
<keyword evidence="4" id="KW-1185">Reference proteome</keyword>
<name>A0A8S3T4J3_MYTED</name>
<sequence length="199" mass="22996">MECNAVFNSKRSLDQHHSGKHGQKEHVCVESPSVGDTYTKVQQNANLSWLQMQIDLFEEYSIKTVFPIHLQLFALVGTIPAILWFGFYYLRIKFKCGTEEENRIKQKAMIVRVFLYDTSYDVKDKLTLLAEEKGVLEAKGKIDLSDSDAVTTLTKLTSIEDELKNVKTMLIKTQKDMEDKLDKMLKKFNIDKDKEQTSF</sequence>
<organism evidence="3 4">
    <name type="scientific">Mytilus edulis</name>
    <name type="common">Blue mussel</name>
    <dbReference type="NCBI Taxonomy" id="6550"/>
    <lineage>
        <taxon>Eukaryota</taxon>
        <taxon>Metazoa</taxon>
        <taxon>Spiralia</taxon>
        <taxon>Lophotrochozoa</taxon>
        <taxon>Mollusca</taxon>
        <taxon>Bivalvia</taxon>
        <taxon>Autobranchia</taxon>
        <taxon>Pteriomorphia</taxon>
        <taxon>Mytilida</taxon>
        <taxon>Mytiloidea</taxon>
        <taxon>Mytilidae</taxon>
        <taxon>Mytilinae</taxon>
        <taxon>Mytilus</taxon>
    </lineage>
</organism>
<dbReference type="AlphaFoldDB" id="A0A8S3T4J3"/>
<keyword evidence="2" id="KW-0812">Transmembrane</keyword>
<evidence type="ECO:0000256" key="2">
    <source>
        <dbReference type="SAM" id="Phobius"/>
    </source>
</evidence>
<keyword evidence="2" id="KW-0472">Membrane</keyword>
<evidence type="ECO:0000313" key="3">
    <source>
        <dbReference type="EMBL" id="CAG2225435.1"/>
    </source>
</evidence>
<evidence type="ECO:0000256" key="1">
    <source>
        <dbReference type="SAM" id="MobiDB-lite"/>
    </source>
</evidence>
<evidence type="ECO:0000313" key="4">
    <source>
        <dbReference type="Proteomes" id="UP000683360"/>
    </source>
</evidence>
<dbReference type="EMBL" id="CAJPWZ010001850">
    <property type="protein sequence ID" value="CAG2225435.1"/>
    <property type="molecule type" value="Genomic_DNA"/>
</dbReference>
<comment type="caution">
    <text evidence="3">The sequence shown here is derived from an EMBL/GenBank/DDBJ whole genome shotgun (WGS) entry which is preliminary data.</text>
</comment>
<dbReference type="OrthoDB" id="10392148at2759"/>
<dbReference type="Proteomes" id="UP000683360">
    <property type="component" value="Unassembled WGS sequence"/>
</dbReference>
<feature type="region of interest" description="Disordered" evidence="1">
    <location>
        <begin position="1"/>
        <end position="24"/>
    </location>
</feature>
<accession>A0A8S3T4J3</accession>
<feature type="compositionally biased region" description="Basic and acidic residues" evidence="1">
    <location>
        <begin position="11"/>
        <end position="24"/>
    </location>
</feature>
<keyword evidence="2" id="KW-1133">Transmembrane helix</keyword>
<gene>
    <name evidence="3" type="ORF">MEDL_38635</name>
</gene>
<protein>
    <submittedName>
        <fullName evidence="3">Uncharacterized protein</fullName>
    </submittedName>
</protein>
<feature type="compositionally biased region" description="Polar residues" evidence="1">
    <location>
        <begin position="1"/>
        <end position="10"/>
    </location>
</feature>
<feature type="transmembrane region" description="Helical" evidence="2">
    <location>
        <begin position="68"/>
        <end position="90"/>
    </location>
</feature>